<sequence length="210" mass="21856">MDIQPSEMGLVARVAHLSKFYGGGAGAQQVTALNDVSIGIKRGQFTAIMGPSGSGKSTLMHVMAGLDTATEGRVWLGDDEITSLGDAALTKLRRRRIGFVFQAFNLVPTLDVLGNIRLPFELDGRKPTGAEQARIDALLARSASPSAPGTAPTSSRAASSSASPSRAPSPPSPMSSSLTSPRVPSTHAPAARCCRCCARQSPTLARASPW</sequence>
<dbReference type="InterPro" id="IPR015854">
    <property type="entry name" value="ABC_transpr_LolD-like"/>
</dbReference>
<keyword evidence="3" id="KW-0762">Sugar transport</keyword>
<name>A0A940T6N9_9MICO</name>
<dbReference type="InterPro" id="IPR003439">
    <property type="entry name" value="ABC_transporter-like_ATP-bd"/>
</dbReference>
<keyword evidence="4" id="KW-1185">Reference proteome</keyword>
<evidence type="ECO:0000256" key="1">
    <source>
        <dbReference type="SAM" id="MobiDB-lite"/>
    </source>
</evidence>
<keyword evidence="3" id="KW-0813">Transport</keyword>
<dbReference type="Gene3D" id="3.40.50.300">
    <property type="entry name" value="P-loop containing nucleotide triphosphate hydrolases"/>
    <property type="match status" value="1"/>
</dbReference>
<dbReference type="Pfam" id="PF00005">
    <property type="entry name" value="ABC_tran"/>
    <property type="match status" value="1"/>
</dbReference>
<dbReference type="EMBL" id="JAFIDA010000001">
    <property type="protein sequence ID" value="MBP1327196.1"/>
    <property type="molecule type" value="Genomic_DNA"/>
</dbReference>
<dbReference type="Proteomes" id="UP000675163">
    <property type="component" value="Unassembled WGS sequence"/>
</dbReference>
<dbReference type="GO" id="GO:0005524">
    <property type="term" value="F:ATP binding"/>
    <property type="evidence" value="ECO:0007669"/>
    <property type="project" value="InterPro"/>
</dbReference>
<feature type="compositionally biased region" description="Low complexity" evidence="1">
    <location>
        <begin position="140"/>
        <end position="166"/>
    </location>
</feature>
<dbReference type="GO" id="GO:0016887">
    <property type="term" value="F:ATP hydrolysis activity"/>
    <property type="evidence" value="ECO:0007669"/>
    <property type="project" value="InterPro"/>
</dbReference>
<dbReference type="PROSITE" id="PS50893">
    <property type="entry name" value="ABC_TRANSPORTER_2"/>
    <property type="match status" value="1"/>
</dbReference>
<dbReference type="GO" id="GO:0022857">
    <property type="term" value="F:transmembrane transporter activity"/>
    <property type="evidence" value="ECO:0007669"/>
    <property type="project" value="TreeGrafter"/>
</dbReference>
<accession>A0A940T6N9</accession>
<dbReference type="SUPFAM" id="SSF52540">
    <property type="entry name" value="P-loop containing nucleoside triphosphate hydrolases"/>
    <property type="match status" value="1"/>
</dbReference>
<dbReference type="PANTHER" id="PTHR24220:SF685">
    <property type="entry name" value="ABC TRANSPORTER RELATED"/>
    <property type="match status" value="1"/>
</dbReference>
<feature type="domain" description="ABC transporter" evidence="2">
    <location>
        <begin position="12"/>
        <end position="209"/>
    </location>
</feature>
<dbReference type="AlphaFoldDB" id="A0A940T6N9"/>
<evidence type="ECO:0000313" key="3">
    <source>
        <dbReference type="EMBL" id="MBP1327196.1"/>
    </source>
</evidence>
<organism evidence="3 4">
    <name type="scientific">Leucobacter exalbidus</name>
    <dbReference type="NCBI Taxonomy" id="662960"/>
    <lineage>
        <taxon>Bacteria</taxon>
        <taxon>Bacillati</taxon>
        <taxon>Actinomycetota</taxon>
        <taxon>Actinomycetes</taxon>
        <taxon>Micrococcales</taxon>
        <taxon>Microbacteriaceae</taxon>
        <taxon>Leucobacter</taxon>
    </lineage>
</organism>
<evidence type="ECO:0000259" key="2">
    <source>
        <dbReference type="PROSITE" id="PS50893"/>
    </source>
</evidence>
<comment type="caution">
    <text evidence="3">The sequence shown here is derived from an EMBL/GenBank/DDBJ whole genome shotgun (WGS) entry which is preliminary data.</text>
</comment>
<reference evidence="3" key="1">
    <citation type="submission" date="2021-02" db="EMBL/GenBank/DDBJ databases">
        <title>Sequencing the genomes of 1000 actinobacteria strains.</title>
        <authorList>
            <person name="Klenk H.-P."/>
        </authorList>
    </citation>
    <scope>NUCLEOTIDE SEQUENCE</scope>
    <source>
        <strain evidence="3">DSM 22850</strain>
    </source>
</reference>
<dbReference type="GO" id="GO:0005886">
    <property type="term" value="C:plasma membrane"/>
    <property type="evidence" value="ECO:0007669"/>
    <property type="project" value="TreeGrafter"/>
</dbReference>
<dbReference type="InterPro" id="IPR027417">
    <property type="entry name" value="P-loop_NTPase"/>
</dbReference>
<proteinExistence type="predicted"/>
<dbReference type="PANTHER" id="PTHR24220">
    <property type="entry name" value="IMPORT ATP-BINDING PROTEIN"/>
    <property type="match status" value="1"/>
</dbReference>
<evidence type="ECO:0000313" key="4">
    <source>
        <dbReference type="Proteomes" id="UP000675163"/>
    </source>
</evidence>
<gene>
    <name evidence="3" type="ORF">JOF28_002428</name>
</gene>
<feature type="region of interest" description="Disordered" evidence="1">
    <location>
        <begin position="140"/>
        <end position="187"/>
    </location>
</feature>
<protein>
    <submittedName>
        <fullName evidence="3">ABC-type sugar transport system ATPase subunit</fullName>
    </submittedName>
</protein>